<protein>
    <recommendedName>
        <fullName evidence="3">Pilus assembly protein PilO</fullName>
    </recommendedName>
</protein>
<dbReference type="GO" id="GO:0043683">
    <property type="term" value="P:type IV pilus assembly"/>
    <property type="evidence" value="ECO:0007669"/>
    <property type="project" value="InterPro"/>
</dbReference>
<dbReference type="GO" id="GO:0043107">
    <property type="term" value="P:type IV pilus-dependent motility"/>
    <property type="evidence" value="ECO:0007669"/>
    <property type="project" value="InterPro"/>
</dbReference>
<name>A0A1G2THD1_9BACT</name>
<reference evidence="1 2" key="1">
    <citation type="journal article" date="2016" name="Nat. Commun.">
        <title>Thousands of microbial genomes shed light on interconnected biogeochemical processes in an aquifer system.</title>
        <authorList>
            <person name="Anantharaman K."/>
            <person name="Brown C.T."/>
            <person name="Hug L.A."/>
            <person name="Sharon I."/>
            <person name="Castelle C.J."/>
            <person name="Probst A.J."/>
            <person name="Thomas B.C."/>
            <person name="Singh A."/>
            <person name="Wilkins M.J."/>
            <person name="Karaoz U."/>
            <person name="Brodie E.L."/>
            <person name="Williams K.H."/>
            <person name="Hubbard S.S."/>
            <person name="Banfield J.F."/>
        </authorList>
    </citation>
    <scope>NUCLEOTIDE SEQUENCE [LARGE SCALE GENOMIC DNA]</scope>
</reference>
<dbReference type="Pfam" id="PF04350">
    <property type="entry name" value="PilO"/>
    <property type="match status" value="1"/>
</dbReference>
<dbReference type="InterPro" id="IPR007445">
    <property type="entry name" value="PilO"/>
</dbReference>
<dbReference type="Proteomes" id="UP000177279">
    <property type="component" value="Unassembled WGS sequence"/>
</dbReference>
<evidence type="ECO:0000313" key="1">
    <source>
        <dbReference type="EMBL" id="OHA96468.1"/>
    </source>
</evidence>
<dbReference type="Gene3D" id="3.30.70.60">
    <property type="match status" value="1"/>
</dbReference>
<dbReference type="EMBL" id="MHVS01000005">
    <property type="protein sequence ID" value="OHA96468.1"/>
    <property type="molecule type" value="Genomic_DNA"/>
</dbReference>
<proteinExistence type="predicted"/>
<dbReference type="AlphaFoldDB" id="A0A1G2THD1"/>
<gene>
    <name evidence="1" type="ORF">A3D49_01105</name>
</gene>
<comment type="caution">
    <text evidence="1">The sequence shown here is derived from an EMBL/GenBank/DDBJ whole genome shotgun (WGS) entry which is preliminary data.</text>
</comment>
<evidence type="ECO:0000313" key="2">
    <source>
        <dbReference type="Proteomes" id="UP000177279"/>
    </source>
</evidence>
<evidence type="ECO:0008006" key="3">
    <source>
        <dbReference type="Google" id="ProtNLM"/>
    </source>
</evidence>
<dbReference type="InterPro" id="IPR014717">
    <property type="entry name" value="Transl_elong_EF1B/ribsomal_bS6"/>
</dbReference>
<organism evidence="1 2">
    <name type="scientific">Candidatus Zambryskibacteria bacterium RIFCSPHIGHO2_02_FULL_43_37</name>
    <dbReference type="NCBI Taxonomy" id="1802749"/>
    <lineage>
        <taxon>Bacteria</taxon>
        <taxon>Candidatus Zambryskiibacteriota</taxon>
    </lineage>
</organism>
<sequence length="187" mass="20844">MKNTSAIFLIVLALGLFFAFTKPYYDGMQDVAATAAGYREALDNLSRIIETRDRLLVNYNSIPKTELDRLSKALPQNVDTVKLAHELDSIGAKYNISIKDVSIDTKSSSDSAKVALPGSESPYEKAVVSVGFVSNYKNFRDFMKDLEKSLRIMDVKSVKFEVPEQTTGTAGAGLYEHELLLETYWVK</sequence>
<accession>A0A1G2THD1</accession>